<organism evidence="3 4">
    <name type="scientific">Metarhizobium album</name>
    <dbReference type="NCBI Taxonomy" id="2182425"/>
    <lineage>
        <taxon>Bacteria</taxon>
        <taxon>Pseudomonadati</taxon>
        <taxon>Pseudomonadota</taxon>
        <taxon>Alphaproteobacteria</taxon>
        <taxon>Hyphomicrobiales</taxon>
        <taxon>Rhizobiaceae</taxon>
        <taxon>Metarhizobium</taxon>
    </lineage>
</organism>
<feature type="domain" description="Ketoreductase" evidence="2">
    <location>
        <begin position="8"/>
        <end position="197"/>
    </location>
</feature>
<keyword evidence="4" id="KW-1185">Reference proteome</keyword>
<dbReference type="InterPro" id="IPR036291">
    <property type="entry name" value="NAD(P)-bd_dom_sf"/>
</dbReference>
<name>A0A2U2DIH5_9HYPH</name>
<dbReference type="PROSITE" id="PS00061">
    <property type="entry name" value="ADH_SHORT"/>
    <property type="match status" value="1"/>
</dbReference>
<dbReference type="FunFam" id="3.40.50.720:FF:000084">
    <property type="entry name" value="Short-chain dehydrogenase reductase"/>
    <property type="match status" value="1"/>
</dbReference>
<dbReference type="RefSeq" id="WP_109461443.1">
    <property type="nucleotide sequence ID" value="NZ_QFBC01000018.1"/>
</dbReference>
<dbReference type="Gene3D" id="3.40.50.720">
    <property type="entry name" value="NAD(P)-binding Rossmann-like Domain"/>
    <property type="match status" value="1"/>
</dbReference>
<sequence>MRIDLAGKILLVTGSTQGTGARVAEVAAASGAAGITICGRNEAQGKALSAALTDTGCPTLFVAADLADPSAPEHVAATALAHFGRLDLLVNAAGATDRASILDGTVADWERLFALNARAPFFLMQAFVRHLLQRGAPGAIVNILSMNAHCGTPDLAIYAASKGALATLTKNAANAHLADRIRANGINMGWAATPAEHRMQSELLGKGADWQAHAAAGMPLKRMLTVDEVAQLALFLLSDLSGLLTGAIVDLEQAVVGAPSVARDC</sequence>
<dbReference type="PANTHER" id="PTHR43975">
    <property type="entry name" value="ZGC:101858"/>
    <property type="match status" value="1"/>
</dbReference>
<gene>
    <name evidence="3" type="ORF">DEM27_27440</name>
</gene>
<dbReference type="EMBL" id="QFBC01000018">
    <property type="protein sequence ID" value="PWE53109.1"/>
    <property type="molecule type" value="Genomic_DNA"/>
</dbReference>
<evidence type="ECO:0000256" key="1">
    <source>
        <dbReference type="ARBA" id="ARBA00006484"/>
    </source>
</evidence>
<proteinExistence type="inferred from homology"/>
<dbReference type="AlphaFoldDB" id="A0A2U2DIH5"/>
<protein>
    <submittedName>
        <fullName evidence="3">Short-chain dehydrogenase</fullName>
    </submittedName>
</protein>
<comment type="caution">
    <text evidence="3">The sequence shown here is derived from an EMBL/GenBank/DDBJ whole genome shotgun (WGS) entry which is preliminary data.</text>
</comment>
<accession>A0A2U2DIH5</accession>
<dbReference type="Proteomes" id="UP000245252">
    <property type="component" value="Unassembled WGS sequence"/>
</dbReference>
<dbReference type="InterPro" id="IPR020904">
    <property type="entry name" value="Sc_DH/Rdtase_CS"/>
</dbReference>
<dbReference type="InterPro" id="IPR002347">
    <property type="entry name" value="SDR_fam"/>
</dbReference>
<dbReference type="SMART" id="SM00822">
    <property type="entry name" value="PKS_KR"/>
    <property type="match status" value="1"/>
</dbReference>
<dbReference type="NCBIfam" id="NF004847">
    <property type="entry name" value="PRK06198.1"/>
    <property type="match status" value="1"/>
</dbReference>
<reference evidence="3 4" key="1">
    <citation type="submission" date="2018-05" db="EMBL/GenBank/DDBJ databases">
        <title>The draft genome of strain NS-104.</title>
        <authorList>
            <person name="Hang P."/>
            <person name="Jiang J."/>
        </authorList>
    </citation>
    <scope>NUCLEOTIDE SEQUENCE [LARGE SCALE GENOMIC DNA]</scope>
    <source>
        <strain evidence="3 4">NS-104</strain>
    </source>
</reference>
<evidence type="ECO:0000259" key="2">
    <source>
        <dbReference type="SMART" id="SM00822"/>
    </source>
</evidence>
<dbReference type="SUPFAM" id="SSF51735">
    <property type="entry name" value="NAD(P)-binding Rossmann-fold domains"/>
    <property type="match status" value="1"/>
</dbReference>
<dbReference type="OrthoDB" id="7157698at2"/>
<evidence type="ECO:0000313" key="3">
    <source>
        <dbReference type="EMBL" id="PWE53109.1"/>
    </source>
</evidence>
<dbReference type="PRINTS" id="PR00081">
    <property type="entry name" value="GDHRDH"/>
</dbReference>
<dbReference type="PANTHER" id="PTHR43975:SF2">
    <property type="entry name" value="EG:BACR7A4.14 PROTEIN-RELATED"/>
    <property type="match status" value="1"/>
</dbReference>
<dbReference type="InterPro" id="IPR057326">
    <property type="entry name" value="KR_dom"/>
</dbReference>
<dbReference type="Pfam" id="PF13561">
    <property type="entry name" value="adh_short_C2"/>
    <property type="match status" value="1"/>
</dbReference>
<dbReference type="PRINTS" id="PR00080">
    <property type="entry name" value="SDRFAMILY"/>
</dbReference>
<comment type="similarity">
    <text evidence="1">Belongs to the short-chain dehydrogenases/reductases (SDR) family.</text>
</comment>
<dbReference type="CDD" id="cd05233">
    <property type="entry name" value="SDR_c"/>
    <property type="match status" value="1"/>
</dbReference>
<evidence type="ECO:0000313" key="4">
    <source>
        <dbReference type="Proteomes" id="UP000245252"/>
    </source>
</evidence>